<accession>A0A4S8L5M6</accession>
<dbReference type="Gene3D" id="2.40.70.10">
    <property type="entry name" value="Acid Proteases"/>
    <property type="match status" value="1"/>
</dbReference>
<evidence type="ECO:0008006" key="3">
    <source>
        <dbReference type="Google" id="ProtNLM"/>
    </source>
</evidence>
<dbReference type="EMBL" id="ML179648">
    <property type="protein sequence ID" value="THU83663.1"/>
    <property type="molecule type" value="Genomic_DNA"/>
</dbReference>
<keyword evidence="2" id="KW-1185">Reference proteome</keyword>
<name>A0A4S8L5M6_DENBC</name>
<protein>
    <recommendedName>
        <fullName evidence="3">Peptidase A2 domain-containing protein</fullName>
    </recommendedName>
</protein>
<dbReference type="InterPro" id="IPR021109">
    <property type="entry name" value="Peptidase_aspartic_dom_sf"/>
</dbReference>
<dbReference type="SUPFAM" id="SSF50630">
    <property type="entry name" value="Acid proteases"/>
    <property type="match status" value="1"/>
</dbReference>
<dbReference type="Proteomes" id="UP000297245">
    <property type="component" value="Unassembled WGS sequence"/>
</dbReference>
<organism evidence="1 2">
    <name type="scientific">Dendrothele bispora (strain CBS 962.96)</name>
    <dbReference type="NCBI Taxonomy" id="1314807"/>
    <lineage>
        <taxon>Eukaryota</taxon>
        <taxon>Fungi</taxon>
        <taxon>Dikarya</taxon>
        <taxon>Basidiomycota</taxon>
        <taxon>Agaricomycotina</taxon>
        <taxon>Agaricomycetes</taxon>
        <taxon>Agaricomycetidae</taxon>
        <taxon>Agaricales</taxon>
        <taxon>Agaricales incertae sedis</taxon>
        <taxon>Dendrothele</taxon>
    </lineage>
</organism>
<feature type="non-terminal residue" evidence="1">
    <location>
        <position position="128"/>
    </location>
</feature>
<proteinExistence type="predicted"/>
<dbReference type="OrthoDB" id="2919534at2759"/>
<feature type="non-terminal residue" evidence="1">
    <location>
        <position position="1"/>
    </location>
</feature>
<sequence length="128" mass="14103">PFIHQVLIMGWEGQPIPVEGLFDDGAMVSAMSHTKFKELGEGLRKLLPSPCTLRMANGAEVPSMGRWKGQFDIGGVKALGEFEVFEGGSAGWEFLVGKPLLRAFNAVHRYDKDTVEVDDGKTRQLLQN</sequence>
<gene>
    <name evidence="1" type="ORF">K435DRAFT_611614</name>
</gene>
<dbReference type="AlphaFoldDB" id="A0A4S8L5M6"/>
<evidence type="ECO:0000313" key="1">
    <source>
        <dbReference type="EMBL" id="THU83663.1"/>
    </source>
</evidence>
<reference evidence="1 2" key="1">
    <citation type="journal article" date="2019" name="Nat. Ecol. Evol.">
        <title>Megaphylogeny resolves global patterns of mushroom evolution.</title>
        <authorList>
            <person name="Varga T."/>
            <person name="Krizsan K."/>
            <person name="Foldi C."/>
            <person name="Dima B."/>
            <person name="Sanchez-Garcia M."/>
            <person name="Sanchez-Ramirez S."/>
            <person name="Szollosi G.J."/>
            <person name="Szarkandi J.G."/>
            <person name="Papp V."/>
            <person name="Albert L."/>
            <person name="Andreopoulos W."/>
            <person name="Angelini C."/>
            <person name="Antonin V."/>
            <person name="Barry K.W."/>
            <person name="Bougher N.L."/>
            <person name="Buchanan P."/>
            <person name="Buyck B."/>
            <person name="Bense V."/>
            <person name="Catcheside P."/>
            <person name="Chovatia M."/>
            <person name="Cooper J."/>
            <person name="Damon W."/>
            <person name="Desjardin D."/>
            <person name="Finy P."/>
            <person name="Geml J."/>
            <person name="Haridas S."/>
            <person name="Hughes K."/>
            <person name="Justo A."/>
            <person name="Karasinski D."/>
            <person name="Kautmanova I."/>
            <person name="Kiss B."/>
            <person name="Kocsube S."/>
            <person name="Kotiranta H."/>
            <person name="LaButti K.M."/>
            <person name="Lechner B.E."/>
            <person name="Liimatainen K."/>
            <person name="Lipzen A."/>
            <person name="Lukacs Z."/>
            <person name="Mihaltcheva S."/>
            <person name="Morgado L.N."/>
            <person name="Niskanen T."/>
            <person name="Noordeloos M.E."/>
            <person name="Ohm R.A."/>
            <person name="Ortiz-Santana B."/>
            <person name="Ovrebo C."/>
            <person name="Racz N."/>
            <person name="Riley R."/>
            <person name="Savchenko A."/>
            <person name="Shiryaev A."/>
            <person name="Soop K."/>
            <person name="Spirin V."/>
            <person name="Szebenyi C."/>
            <person name="Tomsovsky M."/>
            <person name="Tulloss R.E."/>
            <person name="Uehling J."/>
            <person name="Grigoriev I.V."/>
            <person name="Vagvolgyi C."/>
            <person name="Papp T."/>
            <person name="Martin F.M."/>
            <person name="Miettinen O."/>
            <person name="Hibbett D.S."/>
            <person name="Nagy L.G."/>
        </authorList>
    </citation>
    <scope>NUCLEOTIDE SEQUENCE [LARGE SCALE GENOMIC DNA]</scope>
    <source>
        <strain evidence="1 2">CBS 962.96</strain>
    </source>
</reference>
<evidence type="ECO:0000313" key="2">
    <source>
        <dbReference type="Proteomes" id="UP000297245"/>
    </source>
</evidence>